<dbReference type="PANTHER" id="PTHR43194:SF2">
    <property type="entry name" value="PEROXISOMAL MEMBRANE PROTEIN LPX1"/>
    <property type="match status" value="1"/>
</dbReference>
<sequence>MPETPGSAGPNAPFHHDGTNGEAVLVLHGFTAGPAGLLPWARALAGAGYTVDLPLLPGHGTSWQDLAGTKYTQILDAVHQCYAALAATHSRVFVAGLSMGGALALNLASTHAVAGLALVNPGLTIASPLAPFTGALRFVAPSVAAIANDIAKPGGNEHAYDRTPVAGVHELRKLFKDTAARLGSVTAPVIVFRSDTDHVVPESSLEVLRAGLKAGVHLEVKRLTRSYHVATLDYEAEEIFARSIEFFQEVDSSRP</sequence>
<dbReference type="InterPro" id="IPR012354">
    <property type="entry name" value="Esterase_lipase"/>
</dbReference>
<keyword evidence="2" id="KW-0378">Hydrolase</keyword>
<keyword evidence="3" id="KW-1185">Reference proteome</keyword>
<feature type="domain" description="Serine aminopeptidase S33" evidence="1">
    <location>
        <begin position="22"/>
        <end position="229"/>
    </location>
</feature>
<accession>A0ABS4WIR6</accession>
<dbReference type="InterPro" id="IPR022742">
    <property type="entry name" value="Hydrolase_4"/>
</dbReference>
<dbReference type="EC" id="3.1.1.1" evidence="2"/>
<dbReference type="InterPro" id="IPR050228">
    <property type="entry name" value="Carboxylesterase_BioH"/>
</dbReference>
<evidence type="ECO:0000259" key="1">
    <source>
        <dbReference type="Pfam" id="PF12146"/>
    </source>
</evidence>
<organism evidence="2 3">
    <name type="scientific">Paeniglutamicibacter psychrophenolicus</name>
    <dbReference type="NCBI Taxonomy" id="257454"/>
    <lineage>
        <taxon>Bacteria</taxon>
        <taxon>Bacillati</taxon>
        <taxon>Actinomycetota</taxon>
        <taxon>Actinomycetes</taxon>
        <taxon>Micrococcales</taxon>
        <taxon>Micrococcaceae</taxon>
        <taxon>Paeniglutamicibacter</taxon>
    </lineage>
</organism>
<dbReference type="Proteomes" id="UP000766570">
    <property type="component" value="Unassembled WGS sequence"/>
</dbReference>
<name>A0ABS4WIR6_9MICC</name>
<gene>
    <name evidence="2" type="ORF">JOF46_003341</name>
</gene>
<dbReference type="SUPFAM" id="SSF53474">
    <property type="entry name" value="alpha/beta-Hydrolases"/>
    <property type="match status" value="1"/>
</dbReference>
<dbReference type="RefSeq" id="WP_209909053.1">
    <property type="nucleotide sequence ID" value="NZ_BAAAMI010000007.1"/>
</dbReference>
<dbReference type="Pfam" id="PF12146">
    <property type="entry name" value="Hydrolase_4"/>
    <property type="match status" value="1"/>
</dbReference>
<protein>
    <submittedName>
        <fullName evidence="2">Carboxylesterase</fullName>
        <ecNumber evidence="2">3.1.1.1</ecNumber>
    </submittedName>
</protein>
<dbReference type="PANTHER" id="PTHR43194">
    <property type="entry name" value="HYDROLASE ALPHA/BETA FOLD FAMILY"/>
    <property type="match status" value="1"/>
</dbReference>
<dbReference type="EMBL" id="JAGIOE010000001">
    <property type="protein sequence ID" value="MBP2375429.1"/>
    <property type="molecule type" value="Genomic_DNA"/>
</dbReference>
<dbReference type="PIRSF" id="PIRSF017388">
    <property type="entry name" value="Esterase_lipase"/>
    <property type="match status" value="1"/>
</dbReference>
<reference evidence="2 3" key="1">
    <citation type="submission" date="2021-03" db="EMBL/GenBank/DDBJ databases">
        <title>Sequencing the genomes of 1000 actinobacteria strains.</title>
        <authorList>
            <person name="Klenk H.-P."/>
        </authorList>
    </citation>
    <scope>NUCLEOTIDE SEQUENCE [LARGE SCALE GENOMIC DNA]</scope>
    <source>
        <strain evidence="2 3">DSM 15454</strain>
    </source>
</reference>
<comment type="caution">
    <text evidence="2">The sequence shown here is derived from an EMBL/GenBank/DDBJ whole genome shotgun (WGS) entry which is preliminary data.</text>
</comment>
<dbReference type="InterPro" id="IPR029058">
    <property type="entry name" value="AB_hydrolase_fold"/>
</dbReference>
<proteinExistence type="predicted"/>
<evidence type="ECO:0000313" key="2">
    <source>
        <dbReference type="EMBL" id="MBP2375429.1"/>
    </source>
</evidence>
<dbReference type="Gene3D" id="3.40.50.1820">
    <property type="entry name" value="alpha/beta hydrolase"/>
    <property type="match status" value="1"/>
</dbReference>
<dbReference type="GO" id="GO:0106435">
    <property type="term" value="F:carboxylesterase activity"/>
    <property type="evidence" value="ECO:0007669"/>
    <property type="project" value="UniProtKB-EC"/>
</dbReference>
<evidence type="ECO:0000313" key="3">
    <source>
        <dbReference type="Proteomes" id="UP000766570"/>
    </source>
</evidence>